<evidence type="ECO:0000256" key="2">
    <source>
        <dbReference type="SAM" id="MobiDB-lite"/>
    </source>
</evidence>
<dbReference type="EMBL" id="JBBPFD010000022">
    <property type="protein sequence ID" value="KAK7881533.1"/>
    <property type="molecule type" value="Genomic_DNA"/>
</dbReference>
<reference evidence="4" key="1">
    <citation type="submission" date="2024-04" db="EMBL/GenBank/DDBJ databases">
        <title>Salinicola lusitanus LLJ914,a marine bacterium isolated from the Okinawa Trough.</title>
        <authorList>
            <person name="Li J."/>
        </authorList>
    </citation>
    <scope>NUCLEOTIDE SEQUENCE [LARGE SCALE GENOMIC DNA]</scope>
</reference>
<proteinExistence type="predicted"/>
<evidence type="ECO:0000256" key="1">
    <source>
        <dbReference type="SAM" id="Coils"/>
    </source>
</evidence>
<keyword evidence="4" id="KW-1185">Reference proteome</keyword>
<protein>
    <recommendedName>
        <fullName evidence="5">L1 transposable element RRM domain-containing protein</fullName>
    </recommendedName>
</protein>
<keyword evidence="1" id="KW-0175">Coiled coil</keyword>
<sequence length="300" mass="34114">MTSTVEDVEEIKKSLNFITEETTAIKNQQQQLLRLMEEVKQLRLQNAEKDKKIAELERRVEDLEQYSRINDVVVTGLKIKPRSYAKAVAANNGGEPEEADMLSVEQQVAAFLESKGISLDLDYIEACHPLPRRKENDPPAVIMRFTNRKNKIALLKQGRKLKGTNVFLNDHLTRRNADLARKARYLRKLNKIQNTWVNNCKVFIKLNGPPEQARVLVIRSLEELTSARYRACATTTTTSEDLSSNSSSTTTTSGLGSSSQTLDPSAVQQRVYSQRMMNHRRKKEESLIVKHTEILITDDS</sequence>
<organism evidence="3 4">
    <name type="scientific">Mugilogobius chulae</name>
    <name type="common">yellowstripe goby</name>
    <dbReference type="NCBI Taxonomy" id="88201"/>
    <lineage>
        <taxon>Eukaryota</taxon>
        <taxon>Metazoa</taxon>
        <taxon>Chordata</taxon>
        <taxon>Craniata</taxon>
        <taxon>Vertebrata</taxon>
        <taxon>Euteleostomi</taxon>
        <taxon>Actinopterygii</taxon>
        <taxon>Neopterygii</taxon>
        <taxon>Teleostei</taxon>
        <taxon>Neoteleostei</taxon>
        <taxon>Acanthomorphata</taxon>
        <taxon>Gobiaria</taxon>
        <taxon>Gobiiformes</taxon>
        <taxon>Gobioidei</taxon>
        <taxon>Gobiidae</taxon>
        <taxon>Gobionellinae</taxon>
        <taxon>Mugilogobius</taxon>
    </lineage>
</organism>
<accession>A0AAW0MYD6</accession>
<feature type="coiled-coil region" evidence="1">
    <location>
        <begin position="18"/>
        <end position="66"/>
    </location>
</feature>
<evidence type="ECO:0000313" key="4">
    <source>
        <dbReference type="Proteomes" id="UP001460270"/>
    </source>
</evidence>
<dbReference type="AlphaFoldDB" id="A0AAW0MYD6"/>
<gene>
    <name evidence="3" type="ORF">WMY93_029942</name>
</gene>
<dbReference type="Proteomes" id="UP001460270">
    <property type="component" value="Unassembled WGS sequence"/>
</dbReference>
<comment type="caution">
    <text evidence="3">The sequence shown here is derived from an EMBL/GenBank/DDBJ whole genome shotgun (WGS) entry which is preliminary data.</text>
</comment>
<evidence type="ECO:0008006" key="5">
    <source>
        <dbReference type="Google" id="ProtNLM"/>
    </source>
</evidence>
<feature type="compositionally biased region" description="Low complexity" evidence="2">
    <location>
        <begin position="235"/>
        <end position="262"/>
    </location>
</feature>
<feature type="region of interest" description="Disordered" evidence="2">
    <location>
        <begin position="235"/>
        <end position="266"/>
    </location>
</feature>
<name>A0AAW0MYD6_9GOBI</name>
<evidence type="ECO:0000313" key="3">
    <source>
        <dbReference type="EMBL" id="KAK7881533.1"/>
    </source>
</evidence>